<dbReference type="GO" id="GO:0071770">
    <property type="term" value="P:DIM/DIP cell wall layer assembly"/>
    <property type="evidence" value="ECO:0007669"/>
    <property type="project" value="TreeGrafter"/>
</dbReference>
<dbReference type="InterPro" id="IPR036291">
    <property type="entry name" value="NAD(P)-bd_dom_sf"/>
</dbReference>
<dbReference type="InterPro" id="IPR049900">
    <property type="entry name" value="PKS_mFAS_DH"/>
</dbReference>
<dbReference type="Gene3D" id="3.90.180.10">
    <property type="entry name" value="Medium-chain alcohol dehydrogenases, catalytic domain"/>
    <property type="match status" value="1"/>
</dbReference>
<evidence type="ECO:0000256" key="4">
    <source>
        <dbReference type="ARBA" id="ARBA00022490"/>
    </source>
</evidence>
<dbReference type="PANTHER" id="PTHR43775">
    <property type="entry name" value="FATTY ACID SYNTHASE"/>
    <property type="match status" value="1"/>
</dbReference>
<keyword evidence="7" id="KW-0677">Repeat</keyword>
<dbReference type="Pfam" id="PF00109">
    <property type="entry name" value="ketoacyl-synt"/>
    <property type="match status" value="1"/>
</dbReference>
<dbReference type="Pfam" id="PF08659">
    <property type="entry name" value="KR"/>
    <property type="match status" value="1"/>
</dbReference>
<keyword evidence="4" id="KW-0963">Cytoplasm</keyword>
<dbReference type="Gene3D" id="1.10.1200.10">
    <property type="entry name" value="ACP-like"/>
    <property type="match status" value="1"/>
</dbReference>
<dbReference type="InterPro" id="IPR013968">
    <property type="entry name" value="PKS_KR"/>
</dbReference>
<feature type="domain" description="Carrier" evidence="14">
    <location>
        <begin position="2039"/>
        <end position="2115"/>
    </location>
</feature>
<dbReference type="SMART" id="SM00823">
    <property type="entry name" value="PKS_PP"/>
    <property type="match status" value="1"/>
</dbReference>
<keyword evidence="6" id="KW-0808">Transferase</keyword>
<dbReference type="Gene3D" id="3.40.366.10">
    <property type="entry name" value="Malonyl-Coenzyme A Acyl Carrier Protein, domain 2"/>
    <property type="match status" value="1"/>
</dbReference>
<gene>
    <name evidence="17" type="primary">pks5_1</name>
    <name evidence="17" type="ORF">MBOT_09870</name>
</gene>
<dbReference type="SUPFAM" id="SSF52151">
    <property type="entry name" value="FabD/lysophospholipase-like"/>
    <property type="match status" value="1"/>
</dbReference>
<dbReference type="Pfam" id="PF08240">
    <property type="entry name" value="ADH_N"/>
    <property type="match status" value="1"/>
</dbReference>
<dbReference type="PROSITE" id="PS00012">
    <property type="entry name" value="PHOSPHOPANTETHEINE"/>
    <property type="match status" value="1"/>
</dbReference>
<reference evidence="17 18" key="1">
    <citation type="journal article" date="2019" name="Emerg. Microbes Infect.">
        <title>Comprehensive subspecies identification of 175 nontuberculous mycobacteria species based on 7547 genomic profiles.</title>
        <authorList>
            <person name="Matsumoto Y."/>
            <person name="Kinjo T."/>
            <person name="Motooka D."/>
            <person name="Nabeya D."/>
            <person name="Jung N."/>
            <person name="Uechi K."/>
            <person name="Horii T."/>
            <person name="Iida T."/>
            <person name="Fujita J."/>
            <person name="Nakamura S."/>
        </authorList>
    </citation>
    <scope>NUCLEOTIDE SEQUENCE [LARGE SCALE GENOMIC DNA]</scope>
    <source>
        <strain evidence="17 18">JCM 17322</strain>
    </source>
</reference>
<dbReference type="InterPro" id="IPR016035">
    <property type="entry name" value="Acyl_Trfase/lysoPLipase"/>
</dbReference>
<evidence type="ECO:0000256" key="3">
    <source>
        <dbReference type="ARBA" id="ARBA00022450"/>
    </source>
</evidence>
<dbReference type="GO" id="GO:0005886">
    <property type="term" value="C:plasma membrane"/>
    <property type="evidence" value="ECO:0007669"/>
    <property type="project" value="TreeGrafter"/>
</dbReference>
<dbReference type="SUPFAM" id="SSF50129">
    <property type="entry name" value="GroES-like"/>
    <property type="match status" value="1"/>
</dbReference>
<dbReference type="InterPro" id="IPR014030">
    <property type="entry name" value="Ketoacyl_synth_N"/>
</dbReference>
<dbReference type="InterPro" id="IPR009081">
    <property type="entry name" value="PP-bd_ACP"/>
</dbReference>
<evidence type="ECO:0000256" key="8">
    <source>
        <dbReference type="ARBA" id="ARBA00022832"/>
    </source>
</evidence>
<evidence type="ECO:0000256" key="13">
    <source>
        <dbReference type="SAM" id="MobiDB-lite"/>
    </source>
</evidence>
<dbReference type="GO" id="GO:0004312">
    <property type="term" value="F:fatty acid synthase activity"/>
    <property type="evidence" value="ECO:0007669"/>
    <property type="project" value="TreeGrafter"/>
</dbReference>
<evidence type="ECO:0000313" key="17">
    <source>
        <dbReference type="EMBL" id="GFG73622.1"/>
    </source>
</evidence>
<sequence>MISLGAMDDQVHRSASADSSSTSRATAATPVAVIGMACRLPGGIDSPEKLWDALLRGDDLVTEIPRDRWDADEYYDPEPGVPGRSVSKWGAFLDDVAGFDFEFFGINEREAVALDPQHRLLLETSWEAMEHAGLTPQTLTDSLTGVFMGLTHFDYQLVAADSPAMEGPYGFTGNTFSLASGRIAYTLGLHGPALTVDTACSSGLLTVHLACRSLQEGESDLALAGGAFVMLEPRKFLAGTAQGHLSPTGRCHAFDVAADGYVCGEACVVVLLKRLSDALNDGDRILAVVRGTAANQDGHTVNISTPSEPAQVAVYQAALAAAGVDPRTISMIEAHGPGTPVGDPIEYSSLAKVYGVESPCALASVKTNFGHTQSASGALGLMKAILALQHGVVPRNLHFTRLPDKLAHIDTKLFVPQKNTDWPDTSRHPRRAAVSSYGVSGTNVHAIVEQAPEADAPQDISTEAAMTAPLLFPLSSTSANELRRTAGRLADWVHAHQDVTLPDLAYTLARRRAHRPVRTAVIAGSRAELAEALRAVADGDTPYPEAVGHDDRGAVWVFSGQGSQWAQMGAELLATEPVFAATVAQAEPLIAQESGFSVTEAMTSPEIVSGIERIQPTIFTMQVALAATLKAYGVRPGAVIGHSLGEAAAAVVAGALSLEDGLRVICRRSRLMSRIAGAGAMASVELPAKQVLSELTLRGVKDVVVAVVASPQSTVIGGATQTVRELVAAWEQRNVMAREIAVDVASHSPQVDPILAELTDVLAELHPTTPDIPFYSATLFDPRETPVCDNRYWVDNLRRTVRFAAAVRAALEDGYRVFAELAPHPLLTHAIEQTARSVDMSLAALAAMRREQELGHGLRGLVGELHSAGAAVDFSVLYPNGRLVDAPLPTWEHRRLWLDSDGQDTPTRKVCSISVHPLLGQHVHLQEEPERHVWQAEVGTAAQPWLAEHRIRNVAVFPGAAYCEMALAAARAVLGEASEVRDIRFEQALLLNEQTTIGTSAAVSPSGGVDFTVETSQGGERARHATAVLQVTGDERPPVRDISALVAAHPCREDGAEVRKALDHNGVQYGPAFTGLIAVRTGSGESNTVLADVALPGQIRSQRTAYGVHPALLDACFQSVAAHPDVRDLGDGVLGLVLGIRRLRAYGSARNAHFCYTRVTKADTSGVEADLDVLDEHGTVLLSVEGLQLGSQSSVAGHKDRILGERLLTIEWRQRELPEVDYADAGAWLLISTTNADQVTALLTDALKNHDAQCTTMCWPQHADHILNAEQLKGHVQAGGFNGVVILAGRKNGDGEEQPALCGREYVQHLVRITGELVEIPGELPRLFVVTRNAQTVLTGDQPNLEQAGLRGLMRVIGAEHPHLHATQIDMDEDTDVEQLACQLLADSDEDETAWRNGVWYTARLCPAPLRPEERHTAVVNHERDGMRLQIRTPGDLETMELVACERVQPGPGQIEVAVSASSINFADVLLAMGRFPSFEGHLPQLGMDFAGVVTAVGPDVTDHKVGDHVGGLSANGCWGTYITCEANLAVTLPAGLTDEQAAAVTTAYATAWYGLHELAKIAPGEKVLIHSATGGVGQAAIAIARAAGAEIFATAGSEKRRKSLRDMGIRYVYDSRSLEFADGIRRDTHGHGVDIVLNSVTGIAQRASLELLSFGGRFVEIGKRDIYGDTRLGLFPFRRNITFYALDLALMSRSHPQRIQNLLRTVYGLVADGTLPVPESTHYPLADAANAIRLMSGAQHTGKLVLDVPRTGRSCVVVPPSQARVFRRDGAYLITGGLGGLGLFLAEKMASAGSGAGCGRIVLCSRSQPTPEALQTVERIRAAGTEVVVECGDIAEPATAARLVAAATATGLPLRGVLHAAAVVDDATLTNITPELIERDWAPKVDGAWNLHHALQEACAERSLDWFCSFSSAAALVGSPGQGAYAAANSWLDAFTRWRRAQGLPATAIAWGAWAQIGRATAVAEGAGVAIAPDEGAYAFETLLRHDRAYTGYAPSRGTPWLTAFAQRSPFAEAFRSNGQNATSTSKLRAELDELPADERPVRLRRVISEHVSLILRRSIDPDRPLSEYGVDSLGALELRTRIEAETGIRIAPAISPSPPSEVWRSCCATSWRLRQQPEPRCRFGTVPCGSCCGPGAGLVEKKLVMSDVRTARLTGQRE</sequence>
<organism evidence="17 18">
    <name type="scientific">Mycobacterium botniense</name>
    <dbReference type="NCBI Taxonomy" id="84962"/>
    <lineage>
        <taxon>Bacteria</taxon>
        <taxon>Bacillati</taxon>
        <taxon>Actinomycetota</taxon>
        <taxon>Actinomycetes</taxon>
        <taxon>Mycobacteriales</taxon>
        <taxon>Mycobacteriaceae</taxon>
        <taxon>Mycobacterium</taxon>
    </lineage>
</organism>
<dbReference type="PROSITE" id="PS00606">
    <property type="entry name" value="KS3_1"/>
    <property type="match status" value="1"/>
</dbReference>
<dbReference type="PROSITE" id="PS50075">
    <property type="entry name" value="CARRIER"/>
    <property type="match status" value="1"/>
</dbReference>
<evidence type="ECO:0000256" key="5">
    <source>
        <dbReference type="ARBA" id="ARBA00022553"/>
    </source>
</evidence>
<keyword evidence="18" id="KW-1185">Reference proteome</keyword>
<dbReference type="FunFam" id="3.40.50.720:FF:000209">
    <property type="entry name" value="Polyketide synthase Pks12"/>
    <property type="match status" value="1"/>
</dbReference>
<dbReference type="SMART" id="SM00822">
    <property type="entry name" value="PKS_KR"/>
    <property type="match status" value="1"/>
</dbReference>
<dbReference type="NCBIfam" id="NF041183">
    <property type="entry name" value="Pks2_ls1_myc"/>
    <property type="match status" value="1"/>
</dbReference>
<feature type="active site" description="Proton donor; for dehydratase activity" evidence="12">
    <location>
        <position position="1114"/>
    </location>
</feature>
<evidence type="ECO:0000256" key="12">
    <source>
        <dbReference type="PROSITE-ProRule" id="PRU01363"/>
    </source>
</evidence>
<dbReference type="InterPro" id="IPR016039">
    <property type="entry name" value="Thiolase-like"/>
</dbReference>
<dbReference type="InterPro" id="IPR053386">
    <property type="entry name" value="MBFA_synthase"/>
</dbReference>
<dbReference type="InterPro" id="IPR054514">
    <property type="entry name" value="RhiE-like_linker"/>
</dbReference>
<dbReference type="InterPro" id="IPR049551">
    <property type="entry name" value="PKS_DH_C"/>
</dbReference>
<dbReference type="SUPFAM" id="SSF55048">
    <property type="entry name" value="Probable ACP-binding domain of malonyl-CoA ACP transacylase"/>
    <property type="match status" value="1"/>
</dbReference>
<dbReference type="InterPro" id="IPR001227">
    <property type="entry name" value="Ac_transferase_dom_sf"/>
</dbReference>
<dbReference type="Pfam" id="PF13602">
    <property type="entry name" value="ADH_zinc_N_2"/>
    <property type="match status" value="1"/>
</dbReference>
<keyword evidence="8" id="KW-0276">Fatty acid metabolism</keyword>
<feature type="region of interest" description="N-terminal hotdog fold" evidence="12">
    <location>
        <begin position="916"/>
        <end position="1036"/>
    </location>
</feature>
<dbReference type="InterPro" id="IPR014043">
    <property type="entry name" value="Acyl_transferase_dom"/>
</dbReference>
<dbReference type="InterPro" id="IPR042104">
    <property type="entry name" value="PKS_dehydratase_sf"/>
</dbReference>
<evidence type="ECO:0000313" key="18">
    <source>
        <dbReference type="Proteomes" id="UP000465361"/>
    </source>
</evidence>
<dbReference type="InterPro" id="IPR057326">
    <property type="entry name" value="KR_dom"/>
</dbReference>
<dbReference type="GO" id="GO:0005737">
    <property type="term" value="C:cytoplasm"/>
    <property type="evidence" value="ECO:0007669"/>
    <property type="project" value="UniProtKB-SubCell"/>
</dbReference>
<dbReference type="CDD" id="cd00833">
    <property type="entry name" value="PKS"/>
    <property type="match status" value="1"/>
</dbReference>
<dbReference type="Proteomes" id="UP000465361">
    <property type="component" value="Unassembled WGS sequence"/>
</dbReference>
<dbReference type="SUPFAM" id="SSF53901">
    <property type="entry name" value="Thiolase-like"/>
    <property type="match status" value="1"/>
</dbReference>
<dbReference type="Gene3D" id="3.40.47.10">
    <property type="match status" value="1"/>
</dbReference>
<evidence type="ECO:0000256" key="6">
    <source>
        <dbReference type="ARBA" id="ARBA00022679"/>
    </source>
</evidence>
<dbReference type="InterPro" id="IPR020841">
    <property type="entry name" value="PKS_Beta-ketoAc_synthase_dom"/>
</dbReference>
<dbReference type="SMART" id="SM00827">
    <property type="entry name" value="PKS_AT"/>
    <property type="match status" value="1"/>
</dbReference>
<evidence type="ECO:0000256" key="10">
    <source>
        <dbReference type="ARBA" id="ARBA00023098"/>
    </source>
</evidence>
<dbReference type="InterPro" id="IPR006162">
    <property type="entry name" value="Ppantetheine_attach_site"/>
</dbReference>
<feature type="compositionally biased region" description="Low complexity" evidence="13">
    <location>
        <begin position="13"/>
        <end position="24"/>
    </location>
</feature>
<dbReference type="Gene3D" id="3.40.50.720">
    <property type="entry name" value="NAD(P)-binding Rossmann-like Domain"/>
    <property type="match status" value="3"/>
</dbReference>
<dbReference type="GO" id="GO:0004315">
    <property type="term" value="F:3-oxoacyl-[acyl-carrier-protein] synthase activity"/>
    <property type="evidence" value="ECO:0007669"/>
    <property type="project" value="InterPro"/>
</dbReference>
<dbReference type="Pfam" id="PF22336">
    <property type="entry name" value="RhiE-like_linker"/>
    <property type="match status" value="1"/>
</dbReference>
<feature type="region of interest" description="Disordered" evidence="13">
    <location>
        <begin position="1"/>
        <end position="24"/>
    </location>
</feature>
<feature type="domain" description="PKS/mFAS DH" evidence="16">
    <location>
        <begin position="916"/>
        <end position="1198"/>
    </location>
</feature>
<keyword evidence="9" id="KW-0521">NADP</keyword>
<comment type="caution">
    <text evidence="17">The sequence shown here is derived from an EMBL/GenBank/DDBJ whole genome shotgun (WGS) entry which is preliminary data.</text>
</comment>
<dbReference type="FunFam" id="3.40.47.10:FF:000019">
    <property type="entry name" value="Polyketide synthase type I"/>
    <property type="match status" value="1"/>
</dbReference>
<dbReference type="SUPFAM" id="SSF51735">
    <property type="entry name" value="NAD(P)-binding Rossmann-fold domains"/>
    <property type="match status" value="3"/>
</dbReference>
<keyword evidence="5" id="KW-0597">Phosphoprotein</keyword>
<evidence type="ECO:0000259" key="16">
    <source>
        <dbReference type="PROSITE" id="PS52019"/>
    </source>
</evidence>
<dbReference type="PROSITE" id="PS52004">
    <property type="entry name" value="KS3_2"/>
    <property type="match status" value="1"/>
</dbReference>
<evidence type="ECO:0000256" key="1">
    <source>
        <dbReference type="ARBA" id="ARBA00004496"/>
    </source>
</evidence>
<accession>A0A7I9XUE4</accession>
<dbReference type="Pfam" id="PF00698">
    <property type="entry name" value="Acyl_transf_1"/>
    <property type="match status" value="1"/>
</dbReference>
<dbReference type="Gene3D" id="3.10.129.110">
    <property type="entry name" value="Polyketide synthase dehydratase"/>
    <property type="match status" value="1"/>
</dbReference>
<dbReference type="InterPro" id="IPR020806">
    <property type="entry name" value="PKS_PP-bd"/>
</dbReference>
<dbReference type="InterPro" id="IPR013154">
    <property type="entry name" value="ADH-like_N"/>
</dbReference>
<evidence type="ECO:0000256" key="2">
    <source>
        <dbReference type="ARBA" id="ARBA00004792"/>
    </source>
</evidence>
<dbReference type="FunFam" id="3.40.50.720:FF:000416">
    <property type="entry name" value="Multifunctional mycocerosic acid synthase"/>
    <property type="match status" value="1"/>
</dbReference>
<dbReference type="InterPro" id="IPR014031">
    <property type="entry name" value="Ketoacyl_synth_C"/>
</dbReference>
<keyword evidence="11" id="KW-0511">Multifunctional enzyme</keyword>
<evidence type="ECO:0000256" key="7">
    <source>
        <dbReference type="ARBA" id="ARBA00022737"/>
    </source>
</evidence>
<dbReference type="Pfam" id="PF21089">
    <property type="entry name" value="PKS_DH_N"/>
    <property type="match status" value="1"/>
</dbReference>
<comment type="subcellular location">
    <subcellularLocation>
        <location evidence="1">Cytoplasm</location>
    </subcellularLocation>
</comment>
<dbReference type="SMART" id="SM00825">
    <property type="entry name" value="PKS_KS"/>
    <property type="match status" value="1"/>
</dbReference>
<dbReference type="Pfam" id="PF14765">
    <property type="entry name" value="PS-DH"/>
    <property type="match status" value="1"/>
</dbReference>
<protein>
    <submittedName>
        <fullName evidence="17">Polyketide synthase</fullName>
    </submittedName>
</protein>
<evidence type="ECO:0000259" key="15">
    <source>
        <dbReference type="PROSITE" id="PS52004"/>
    </source>
</evidence>
<dbReference type="GO" id="GO:0006633">
    <property type="term" value="P:fatty acid biosynthetic process"/>
    <property type="evidence" value="ECO:0007669"/>
    <property type="project" value="InterPro"/>
</dbReference>
<dbReference type="InterPro" id="IPR018201">
    <property type="entry name" value="Ketoacyl_synth_AS"/>
</dbReference>
<proteinExistence type="predicted"/>
<dbReference type="GO" id="GO:0031177">
    <property type="term" value="F:phosphopantetheine binding"/>
    <property type="evidence" value="ECO:0007669"/>
    <property type="project" value="InterPro"/>
</dbReference>
<feature type="active site" description="Proton acceptor; for dehydratase activity" evidence="12">
    <location>
        <position position="949"/>
    </location>
</feature>
<keyword evidence="3" id="KW-0596">Phosphopantetheine</keyword>
<dbReference type="InterPro" id="IPR011032">
    <property type="entry name" value="GroES-like_sf"/>
</dbReference>
<dbReference type="InterPro" id="IPR016036">
    <property type="entry name" value="Malonyl_transacylase_ACP-bd"/>
</dbReference>
<dbReference type="FunFam" id="3.40.50.720:FF:000372">
    <property type="entry name" value="Mycocerosic acid synthase-like polyketide synthase"/>
    <property type="match status" value="1"/>
</dbReference>
<dbReference type="SMART" id="SM00829">
    <property type="entry name" value="PKS_ER"/>
    <property type="match status" value="1"/>
</dbReference>
<dbReference type="EMBL" id="BLKW01000002">
    <property type="protein sequence ID" value="GFG73622.1"/>
    <property type="molecule type" value="Genomic_DNA"/>
</dbReference>
<dbReference type="Gene3D" id="3.30.70.3290">
    <property type="match status" value="1"/>
</dbReference>
<dbReference type="InterPro" id="IPR020843">
    <property type="entry name" value="ER"/>
</dbReference>
<feature type="domain" description="Ketosynthase family 3 (KS3)" evidence="15">
    <location>
        <begin position="28"/>
        <end position="450"/>
    </location>
</feature>
<evidence type="ECO:0000259" key="14">
    <source>
        <dbReference type="PROSITE" id="PS50075"/>
    </source>
</evidence>
<evidence type="ECO:0000256" key="11">
    <source>
        <dbReference type="ARBA" id="ARBA00023268"/>
    </source>
</evidence>
<dbReference type="SMART" id="SM00826">
    <property type="entry name" value="PKS_DH"/>
    <property type="match status" value="1"/>
</dbReference>
<dbReference type="InterPro" id="IPR049552">
    <property type="entry name" value="PKS_DH_N"/>
</dbReference>
<dbReference type="Pfam" id="PF00550">
    <property type="entry name" value="PP-binding"/>
    <property type="match status" value="1"/>
</dbReference>
<dbReference type="Pfam" id="PF02801">
    <property type="entry name" value="Ketoacyl-synt_C"/>
    <property type="match status" value="1"/>
</dbReference>
<evidence type="ECO:0000256" key="9">
    <source>
        <dbReference type="ARBA" id="ARBA00022857"/>
    </source>
</evidence>
<dbReference type="SUPFAM" id="SSF47336">
    <property type="entry name" value="ACP-like"/>
    <property type="match status" value="1"/>
</dbReference>
<keyword evidence="10" id="KW-0443">Lipid metabolism</keyword>
<dbReference type="CDD" id="cd05195">
    <property type="entry name" value="enoyl_red"/>
    <property type="match status" value="1"/>
</dbReference>
<comment type="pathway">
    <text evidence="2">Antibiotic biosynthesis.</text>
</comment>
<dbReference type="PANTHER" id="PTHR43775:SF37">
    <property type="entry name" value="SI:DKEY-61P9.11"/>
    <property type="match status" value="1"/>
</dbReference>
<dbReference type="InterPro" id="IPR050091">
    <property type="entry name" value="PKS_NRPS_Biosynth_Enz"/>
</dbReference>
<name>A0A7I9XUE4_9MYCO</name>
<feature type="region of interest" description="C-terminal hotdog fold" evidence="12">
    <location>
        <begin position="1050"/>
        <end position="1198"/>
    </location>
</feature>
<dbReference type="InterPro" id="IPR020807">
    <property type="entry name" value="PKS_DH"/>
</dbReference>
<dbReference type="PROSITE" id="PS52019">
    <property type="entry name" value="PKS_MFAS_DH"/>
    <property type="match status" value="1"/>
</dbReference>
<dbReference type="FunFam" id="3.30.70.250:FF:000003">
    <property type="entry name" value="Polyketide beta-ketoacyl synthase Pks3"/>
    <property type="match status" value="1"/>
</dbReference>
<dbReference type="GO" id="GO:0016491">
    <property type="term" value="F:oxidoreductase activity"/>
    <property type="evidence" value="ECO:0007669"/>
    <property type="project" value="InterPro"/>
</dbReference>
<dbReference type="InterPro" id="IPR036736">
    <property type="entry name" value="ACP-like_sf"/>
</dbReference>